<accession>A0A939PAX0</accession>
<evidence type="ECO:0000313" key="2">
    <source>
        <dbReference type="Proteomes" id="UP000669179"/>
    </source>
</evidence>
<dbReference type="EMBL" id="JAGEOJ010000006">
    <property type="protein sequence ID" value="MBO2448802.1"/>
    <property type="molecule type" value="Genomic_DNA"/>
</dbReference>
<protein>
    <submittedName>
        <fullName evidence="1">Uncharacterized protein</fullName>
    </submittedName>
</protein>
<dbReference type="RefSeq" id="WP_208256459.1">
    <property type="nucleotide sequence ID" value="NZ_JAGEOJ010000006.1"/>
</dbReference>
<name>A0A939PAX0_9ACTN</name>
<reference evidence="1" key="1">
    <citation type="submission" date="2021-03" db="EMBL/GenBank/DDBJ databases">
        <authorList>
            <person name="Kanchanasin P."/>
            <person name="Saeng-In P."/>
            <person name="Phongsopitanun W."/>
            <person name="Yuki M."/>
            <person name="Kudo T."/>
            <person name="Ohkuma M."/>
            <person name="Tanasupawat S."/>
        </authorList>
    </citation>
    <scope>NUCLEOTIDE SEQUENCE</scope>
    <source>
        <strain evidence="1">GKU 128</strain>
    </source>
</reference>
<keyword evidence="2" id="KW-1185">Reference proteome</keyword>
<comment type="caution">
    <text evidence="1">The sequence shown here is derived from an EMBL/GenBank/DDBJ whole genome shotgun (WGS) entry which is preliminary data.</text>
</comment>
<evidence type="ECO:0000313" key="1">
    <source>
        <dbReference type="EMBL" id="MBO2448802.1"/>
    </source>
</evidence>
<sequence>MSQNTIISRHTTSQGVVTWSRCVCGRLQMNMTSYDGKTLTAGGHAHCSSRISS</sequence>
<dbReference type="AlphaFoldDB" id="A0A939PAX0"/>
<dbReference type="Proteomes" id="UP000669179">
    <property type="component" value="Unassembled WGS sequence"/>
</dbReference>
<gene>
    <name evidence="1" type="ORF">J4573_16990</name>
</gene>
<proteinExistence type="predicted"/>
<organism evidence="1 2">
    <name type="scientific">Actinomadura barringtoniae</name>
    <dbReference type="NCBI Taxonomy" id="1427535"/>
    <lineage>
        <taxon>Bacteria</taxon>
        <taxon>Bacillati</taxon>
        <taxon>Actinomycetota</taxon>
        <taxon>Actinomycetes</taxon>
        <taxon>Streptosporangiales</taxon>
        <taxon>Thermomonosporaceae</taxon>
        <taxon>Actinomadura</taxon>
    </lineage>
</organism>